<organism evidence="1 2">
    <name type="scientific">Smallanthus sonchifolius</name>
    <dbReference type="NCBI Taxonomy" id="185202"/>
    <lineage>
        <taxon>Eukaryota</taxon>
        <taxon>Viridiplantae</taxon>
        <taxon>Streptophyta</taxon>
        <taxon>Embryophyta</taxon>
        <taxon>Tracheophyta</taxon>
        <taxon>Spermatophyta</taxon>
        <taxon>Magnoliopsida</taxon>
        <taxon>eudicotyledons</taxon>
        <taxon>Gunneridae</taxon>
        <taxon>Pentapetalae</taxon>
        <taxon>asterids</taxon>
        <taxon>campanulids</taxon>
        <taxon>Asterales</taxon>
        <taxon>Asteraceae</taxon>
        <taxon>Asteroideae</taxon>
        <taxon>Heliantheae alliance</taxon>
        <taxon>Millerieae</taxon>
        <taxon>Smallanthus</taxon>
    </lineage>
</organism>
<reference evidence="2" key="1">
    <citation type="journal article" date="2022" name="Mol. Ecol. Resour.">
        <title>The genomes of chicory, endive, great burdock and yacon provide insights into Asteraceae palaeo-polyploidization history and plant inulin production.</title>
        <authorList>
            <person name="Fan W."/>
            <person name="Wang S."/>
            <person name="Wang H."/>
            <person name="Wang A."/>
            <person name="Jiang F."/>
            <person name="Liu H."/>
            <person name="Zhao H."/>
            <person name="Xu D."/>
            <person name="Zhang Y."/>
        </authorList>
    </citation>
    <scope>NUCLEOTIDE SEQUENCE [LARGE SCALE GENOMIC DNA]</scope>
    <source>
        <strain evidence="2">cv. Yunnan</strain>
    </source>
</reference>
<sequence length="142" mass="16859">MELISERFKKIESHQEGSKKRKIESHQEGSKKRKIDVSNNIRQMVREQAPRAILPQYNERRVYKMVSLQPFTRAYVDAREKDIVIERGNQEQIYEVLDLRYLVPDDIVAISKLNVAYLPQDEFEAKDYMNIIKKLANKQEGY</sequence>
<evidence type="ECO:0000313" key="2">
    <source>
        <dbReference type="Proteomes" id="UP001056120"/>
    </source>
</evidence>
<evidence type="ECO:0000313" key="1">
    <source>
        <dbReference type="EMBL" id="KAI3810147.1"/>
    </source>
</evidence>
<dbReference type="Proteomes" id="UP001056120">
    <property type="component" value="Linkage Group LG07"/>
</dbReference>
<accession>A0ACB9ISW6</accession>
<proteinExistence type="predicted"/>
<comment type="caution">
    <text evidence="1">The sequence shown here is derived from an EMBL/GenBank/DDBJ whole genome shotgun (WGS) entry which is preliminary data.</text>
</comment>
<gene>
    <name evidence="1" type="ORF">L1987_19757</name>
</gene>
<dbReference type="EMBL" id="CM042024">
    <property type="protein sequence ID" value="KAI3810147.1"/>
    <property type="molecule type" value="Genomic_DNA"/>
</dbReference>
<keyword evidence="2" id="KW-1185">Reference proteome</keyword>
<protein>
    <submittedName>
        <fullName evidence="1">Uncharacterized protein</fullName>
    </submittedName>
</protein>
<reference evidence="1 2" key="2">
    <citation type="journal article" date="2022" name="Mol. Ecol. Resour.">
        <title>The genomes of chicory, endive, great burdock and yacon provide insights into Asteraceae paleo-polyploidization history and plant inulin production.</title>
        <authorList>
            <person name="Fan W."/>
            <person name="Wang S."/>
            <person name="Wang H."/>
            <person name="Wang A."/>
            <person name="Jiang F."/>
            <person name="Liu H."/>
            <person name="Zhao H."/>
            <person name="Xu D."/>
            <person name="Zhang Y."/>
        </authorList>
    </citation>
    <scope>NUCLEOTIDE SEQUENCE [LARGE SCALE GENOMIC DNA]</scope>
    <source>
        <strain evidence="2">cv. Yunnan</strain>
        <tissue evidence="1">Leaves</tissue>
    </source>
</reference>
<name>A0ACB9ISW6_9ASTR</name>